<reference evidence="2 3" key="1">
    <citation type="submission" date="2021-07" db="EMBL/GenBank/DDBJ databases">
        <authorList>
            <consortium name="Genoscope - CEA"/>
            <person name="William W."/>
        </authorList>
    </citation>
    <scope>NUCLEOTIDE SEQUENCE [LARGE SCALE GENOMIC DNA]</scope>
</reference>
<gene>
    <name evidence="2" type="ORF">BRAPAZ1V2_A01P30120.2</name>
</gene>
<evidence type="ECO:0000313" key="2">
    <source>
        <dbReference type="EMBL" id="CAG7888936.1"/>
    </source>
</evidence>
<dbReference type="Gramene" id="A01p30120.2_BraZ1">
    <property type="protein sequence ID" value="A01p30120.2_BraZ1.CDS"/>
    <property type="gene ID" value="A01g30120.2_BraZ1"/>
</dbReference>
<accession>A0A8D9GZD2</accession>
<protein>
    <submittedName>
        <fullName evidence="2">Uncharacterized protein</fullName>
    </submittedName>
</protein>
<sequence>MDPVIIVSSNWIKKNKYVFSVNCRGCKVLHLDEKPTHENFAKTVLDDYGLNDLKDHIQLSYMFSNKALKTMAHDTPPVYMSNTRQLQGFLSLKKIEQLRLCVEITENKAREKIKTFFSFSSEAEAEASVVESRDENYSGSYDGCSLEKEQEDNENDCSSNVEGEKHDVVGEDEIGKENEEDDEFESRFDMFDDSDGASYKDDNFSSYGESPTDDKDSPTLPPKKRYQNFSMSGSKGNLEVLSLEMSLIDIAVGQRYDSMLYKNFLGDIGPAVRPTSVGIAITKQFGIKVITLLWLSYFNNTTE</sequence>
<feature type="compositionally biased region" description="Basic and acidic residues" evidence="1">
    <location>
        <begin position="162"/>
        <end position="177"/>
    </location>
</feature>
<evidence type="ECO:0000256" key="1">
    <source>
        <dbReference type="SAM" id="MobiDB-lite"/>
    </source>
</evidence>
<dbReference type="Proteomes" id="UP000694005">
    <property type="component" value="Chromosome A01"/>
</dbReference>
<evidence type="ECO:0000313" key="3">
    <source>
        <dbReference type="Proteomes" id="UP000694005"/>
    </source>
</evidence>
<dbReference type="EMBL" id="LS974617">
    <property type="protein sequence ID" value="CAG7888936.1"/>
    <property type="molecule type" value="Genomic_DNA"/>
</dbReference>
<organism evidence="2 3">
    <name type="scientific">Brassica campestris</name>
    <name type="common">Field mustard</name>
    <dbReference type="NCBI Taxonomy" id="3711"/>
    <lineage>
        <taxon>Eukaryota</taxon>
        <taxon>Viridiplantae</taxon>
        <taxon>Streptophyta</taxon>
        <taxon>Embryophyta</taxon>
        <taxon>Tracheophyta</taxon>
        <taxon>Spermatophyta</taxon>
        <taxon>Magnoliopsida</taxon>
        <taxon>eudicotyledons</taxon>
        <taxon>Gunneridae</taxon>
        <taxon>Pentapetalae</taxon>
        <taxon>rosids</taxon>
        <taxon>malvids</taxon>
        <taxon>Brassicales</taxon>
        <taxon>Brassicaceae</taxon>
        <taxon>Brassiceae</taxon>
        <taxon>Brassica</taxon>
    </lineage>
</organism>
<proteinExistence type="predicted"/>
<feature type="region of interest" description="Disordered" evidence="1">
    <location>
        <begin position="130"/>
        <end position="228"/>
    </location>
</feature>
<dbReference type="AlphaFoldDB" id="A0A8D9GZD2"/>
<name>A0A8D9GZD2_BRACM</name>